<dbReference type="SUPFAM" id="SSF52540">
    <property type="entry name" value="P-loop containing nucleoside triphosphate hydrolases"/>
    <property type="match status" value="1"/>
</dbReference>
<dbReference type="InterPro" id="IPR000642">
    <property type="entry name" value="Peptidase_M41"/>
</dbReference>
<dbReference type="GO" id="GO:0046872">
    <property type="term" value="F:metal ion binding"/>
    <property type="evidence" value="ECO:0007669"/>
    <property type="project" value="UniProtKB-KW"/>
</dbReference>
<keyword evidence="9 11" id="KW-0067">ATP-binding</keyword>
<feature type="domain" description="Peptidase M41" evidence="14">
    <location>
        <begin position="150"/>
        <end position="231"/>
    </location>
</feature>
<dbReference type="Gene3D" id="1.20.58.760">
    <property type="entry name" value="Peptidase M41"/>
    <property type="match status" value="1"/>
</dbReference>
<dbReference type="Pfam" id="PF00004">
    <property type="entry name" value="AAA"/>
    <property type="match status" value="1"/>
</dbReference>
<evidence type="ECO:0000259" key="13">
    <source>
        <dbReference type="Pfam" id="PF00004"/>
    </source>
</evidence>
<dbReference type="Gene3D" id="3.40.50.300">
    <property type="entry name" value="P-loop containing nucleotide triphosphate hydrolases"/>
    <property type="match status" value="1"/>
</dbReference>
<dbReference type="InterPro" id="IPR041569">
    <property type="entry name" value="AAA_lid_3"/>
</dbReference>
<dbReference type="Proteomes" id="UP000784294">
    <property type="component" value="Unassembled WGS sequence"/>
</dbReference>
<gene>
    <name evidence="16" type="ORF">PXEA_LOCUS31305</name>
</gene>
<evidence type="ECO:0000256" key="5">
    <source>
        <dbReference type="ARBA" id="ARBA00022723"/>
    </source>
</evidence>
<evidence type="ECO:0000256" key="7">
    <source>
        <dbReference type="ARBA" id="ARBA00022801"/>
    </source>
</evidence>
<reference evidence="16" key="1">
    <citation type="submission" date="2018-11" db="EMBL/GenBank/DDBJ databases">
        <authorList>
            <consortium name="Pathogen Informatics"/>
        </authorList>
    </citation>
    <scope>NUCLEOTIDE SEQUENCE</scope>
</reference>
<accession>A0A3S5B6F4</accession>
<evidence type="ECO:0000256" key="10">
    <source>
        <dbReference type="ARBA" id="ARBA00023049"/>
    </source>
</evidence>
<feature type="chain" id="PRO_5018625512" description="AAA+ ATPase domain-containing protein" evidence="12">
    <location>
        <begin position="17"/>
        <end position="238"/>
    </location>
</feature>
<evidence type="ECO:0000256" key="12">
    <source>
        <dbReference type="SAM" id="SignalP"/>
    </source>
</evidence>
<evidence type="ECO:0000256" key="6">
    <source>
        <dbReference type="ARBA" id="ARBA00022741"/>
    </source>
</evidence>
<organism evidence="16 17">
    <name type="scientific">Protopolystoma xenopodis</name>
    <dbReference type="NCBI Taxonomy" id="117903"/>
    <lineage>
        <taxon>Eukaryota</taxon>
        <taxon>Metazoa</taxon>
        <taxon>Spiralia</taxon>
        <taxon>Lophotrochozoa</taxon>
        <taxon>Platyhelminthes</taxon>
        <taxon>Monogenea</taxon>
        <taxon>Polyopisthocotylea</taxon>
        <taxon>Polystomatidea</taxon>
        <taxon>Polystomatidae</taxon>
        <taxon>Protopolystoma</taxon>
    </lineage>
</organism>
<evidence type="ECO:0000256" key="11">
    <source>
        <dbReference type="RuleBase" id="RU003651"/>
    </source>
</evidence>
<dbReference type="PANTHER" id="PTHR43655">
    <property type="entry name" value="ATP-DEPENDENT PROTEASE"/>
    <property type="match status" value="1"/>
</dbReference>
<protein>
    <recommendedName>
        <fullName evidence="18">AAA+ ATPase domain-containing protein</fullName>
    </recommendedName>
</protein>
<dbReference type="Gene3D" id="1.10.8.60">
    <property type="match status" value="1"/>
</dbReference>
<dbReference type="Pfam" id="PF01434">
    <property type="entry name" value="Peptidase_M41"/>
    <property type="match status" value="1"/>
</dbReference>
<evidence type="ECO:0000256" key="9">
    <source>
        <dbReference type="ARBA" id="ARBA00022840"/>
    </source>
</evidence>
<dbReference type="FunFam" id="1.10.8.60:FF:000019">
    <property type="entry name" value="AFG3-like AAA ATPase 2"/>
    <property type="match status" value="1"/>
</dbReference>
<comment type="cofactor">
    <cofactor evidence="1">
        <name>Zn(2+)</name>
        <dbReference type="ChEBI" id="CHEBI:29105"/>
    </cofactor>
</comment>
<dbReference type="InterPro" id="IPR027417">
    <property type="entry name" value="P-loop_NTPase"/>
</dbReference>
<keyword evidence="12" id="KW-0732">Signal</keyword>
<feature type="signal peptide" evidence="12">
    <location>
        <begin position="1"/>
        <end position="16"/>
    </location>
</feature>
<dbReference type="InterPro" id="IPR003959">
    <property type="entry name" value="ATPase_AAA_core"/>
</dbReference>
<feature type="domain" description="AAA ATPase AAA+ lid" evidence="15">
    <location>
        <begin position="97"/>
        <end position="135"/>
    </location>
</feature>
<comment type="similarity">
    <text evidence="11">Belongs to the AAA ATPase family.</text>
</comment>
<dbReference type="InterPro" id="IPR050928">
    <property type="entry name" value="ATP-dep_Zn_Metalloprotease"/>
</dbReference>
<keyword evidence="10" id="KW-0482">Metalloprotease</keyword>
<dbReference type="Pfam" id="PF17862">
    <property type="entry name" value="AAA_lid_3"/>
    <property type="match status" value="1"/>
</dbReference>
<dbReference type="GO" id="GO:0004176">
    <property type="term" value="F:ATP-dependent peptidase activity"/>
    <property type="evidence" value="ECO:0007669"/>
    <property type="project" value="InterPro"/>
</dbReference>
<keyword evidence="6 11" id="KW-0547">Nucleotide-binding</keyword>
<dbReference type="GO" id="GO:0005745">
    <property type="term" value="C:m-AAA complex"/>
    <property type="evidence" value="ECO:0007669"/>
    <property type="project" value="TreeGrafter"/>
</dbReference>
<dbReference type="PANTHER" id="PTHR43655:SF2">
    <property type="entry name" value="AFG3 LIKE MATRIX AAA PEPTIDASE SUBUNIT 2, ISOFORM A"/>
    <property type="match status" value="1"/>
</dbReference>
<keyword evidence="7" id="KW-0378">Hydrolase</keyword>
<evidence type="ECO:0008006" key="18">
    <source>
        <dbReference type="Google" id="ProtNLM"/>
    </source>
</evidence>
<evidence type="ECO:0000259" key="15">
    <source>
        <dbReference type="Pfam" id="PF17862"/>
    </source>
</evidence>
<proteinExistence type="inferred from homology"/>
<evidence type="ECO:0000259" key="14">
    <source>
        <dbReference type="Pfam" id="PF01434"/>
    </source>
</evidence>
<dbReference type="OrthoDB" id="1413014at2759"/>
<comment type="similarity">
    <text evidence="2">In the C-terminal section; belongs to the peptidase M41 family.</text>
</comment>
<feature type="domain" description="ATPase AAA-type core" evidence="13">
    <location>
        <begin position="31"/>
        <end position="66"/>
    </location>
</feature>
<dbReference type="EMBL" id="CAAALY010256185">
    <property type="protein sequence ID" value="VEL37865.1"/>
    <property type="molecule type" value="Genomic_DNA"/>
</dbReference>
<keyword evidence="8" id="KW-0862">Zinc</keyword>
<name>A0A3S5B6F4_9PLAT</name>
<dbReference type="InterPro" id="IPR037219">
    <property type="entry name" value="Peptidase_M41-like"/>
</dbReference>
<keyword evidence="5" id="KW-0479">Metal-binding</keyword>
<dbReference type="GO" id="GO:0016887">
    <property type="term" value="F:ATP hydrolysis activity"/>
    <property type="evidence" value="ECO:0007669"/>
    <property type="project" value="InterPro"/>
</dbReference>
<dbReference type="GO" id="GO:0005524">
    <property type="term" value="F:ATP binding"/>
    <property type="evidence" value="ECO:0007669"/>
    <property type="project" value="UniProtKB-KW"/>
</dbReference>
<evidence type="ECO:0000256" key="1">
    <source>
        <dbReference type="ARBA" id="ARBA00001947"/>
    </source>
</evidence>
<evidence type="ECO:0000256" key="3">
    <source>
        <dbReference type="ARBA" id="ARBA00010550"/>
    </source>
</evidence>
<dbReference type="InterPro" id="IPR003960">
    <property type="entry name" value="ATPase_AAA_CS"/>
</dbReference>
<keyword evidence="17" id="KW-1185">Reference proteome</keyword>
<dbReference type="SUPFAM" id="SSF140990">
    <property type="entry name" value="FtsH protease domain-like"/>
    <property type="match status" value="1"/>
</dbReference>
<keyword evidence="4" id="KW-0645">Protease</keyword>
<sequence length="238" mass="26673">MFCLYCFSFLFCEIHSTRLLCYLRAYVKLGFKTSENVIVLAATNRADILDPALLRPGRFDRQIYVSLPDIKGRASIFKVHLKPIKMSLDIVGTARRMAARTPGFSGADIANVCNEAALIAAREDARQVETSHFEKAIDRVIAGMEKKSQVLQPDEKKTVAYHEAGHAVVGWFLEHCNPLLKVSIIPRGKALGYAQYMPRDVYLYTQEQLMDEMCLALGGRASEQVFFGKVSPPEVIII</sequence>
<comment type="similarity">
    <text evidence="3">In the N-terminal section; belongs to the AAA ATPase family.</text>
</comment>
<dbReference type="PROSITE" id="PS00674">
    <property type="entry name" value="AAA"/>
    <property type="match status" value="1"/>
</dbReference>
<evidence type="ECO:0000313" key="16">
    <source>
        <dbReference type="EMBL" id="VEL37865.1"/>
    </source>
</evidence>
<dbReference type="GO" id="GO:0034982">
    <property type="term" value="P:mitochondrial protein processing"/>
    <property type="evidence" value="ECO:0007669"/>
    <property type="project" value="TreeGrafter"/>
</dbReference>
<evidence type="ECO:0000256" key="8">
    <source>
        <dbReference type="ARBA" id="ARBA00022833"/>
    </source>
</evidence>
<comment type="caution">
    <text evidence="16">The sequence shown here is derived from an EMBL/GenBank/DDBJ whole genome shotgun (WGS) entry which is preliminary data.</text>
</comment>
<evidence type="ECO:0000313" key="17">
    <source>
        <dbReference type="Proteomes" id="UP000784294"/>
    </source>
</evidence>
<dbReference type="GO" id="GO:0004222">
    <property type="term" value="F:metalloendopeptidase activity"/>
    <property type="evidence" value="ECO:0007669"/>
    <property type="project" value="InterPro"/>
</dbReference>
<evidence type="ECO:0000256" key="4">
    <source>
        <dbReference type="ARBA" id="ARBA00022670"/>
    </source>
</evidence>
<evidence type="ECO:0000256" key="2">
    <source>
        <dbReference type="ARBA" id="ARBA00010044"/>
    </source>
</evidence>
<dbReference type="AlphaFoldDB" id="A0A3S5B6F4"/>